<feature type="binding site" evidence="4">
    <location>
        <position position="329"/>
    </location>
    <ligand>
        <name>adenosylcob(III)alamin</name>
        <dbReference type="ChEBI" id="CHEBI:18408"/>
    </ligand>
</feature>
<dbReference type="Gene3D" id="3.90.970.10">
    <property type="match status" value="1"/>
</dbReference>
<evidence type="ECO:0000256" key="2">
    <source>
        <dbReference type="ARBA" id="ARBA00023235"/>
    </source>
</evidence>
<dbReference type="InterPro" id="IPR016176">
    <property type="entry name" value="Cbl-dep_enz_cat"/>
</dbReference>
<organism evidence="5">
    <name type="scientific">Escherichia coli</name>
    <dbReference type="NCBI Taxonomy" id="562"/>
    <lineage>
        <taxon>Bacteria</taxon>
        <taxon>Pseudomonadati</taxon>
        <taxon>Pseudomonadota</taxon>
        <taxon>Gammaproteobacteria</taxon>
        <taxon>Enterobacterales</taxon>
        <taxon>Enterobacteriaceae</taxon>
        <taxon>Escherichia</taxon>
    </lineage>
</organism>
<feature type="binding site" evidence="4">
    <location>
        <position position="325"/>
    </location>
    <ligand>
        <name>adenosylcob(III)alamin</name>
        <dbReference type="ChEBI" id="CHEBI:18408"/>
    </ligand>
</feature>
<comment type="caution">
    <text evidence="5">The sequence shown here is derived from an EMBL/GenBank/DDBJ whole genome shotgun (WGS) entry which is preliminary data.</text>
</comment>
<evidence type="ECO:0000313" key="7">
    <source>
        <dbReference type="Proteomes" id="UP000472856"/>
    </source>
</evidence>
<dbReference type="CDD" id="cd00245">
    <property type="entry name" value="Glm_e"/>
    <property type="match status" value="1"/>
</dbReference>
<dbReference type="GO" id="GO:0019670">
    <property type="term" value="P:anaerobic L-glutamate catabolic process"/>
    <property type="evidence" value="ECO:0007669"/>
    <property type="project" value="InterPro"/>
</dbReference>
<dbReference type="HAMAP" id="MF_01923">
    <property type="entry name" value="Me_Asp_mutase_E"/>
    <property type="match status" value="1"/>
</dbReference>
<dbReference type="EMBL" id="JAAJRI010000001">
    <property type="protein sequence ID" value="NGE87085.1"/>
    <property type="molecule type" value="Genomic_DNA"/>
</dbReference>
<reference evidence="5" key="1">
    <citation type="journal article" date="2018" name="Genome Biol.">
        <title>SKESA: strategic k-mer extension for scrupulous assemblies.</title>
        <authorList>
            <person name="Souvorov A."/>
            <person name="Agarwala R."/>
            <person name="Lipman D.J."/>
        </authorList>
    </citation>
    <scope>NUCLEOTIDE SEQUENCE [LARGE SCALE GENOMIC DNA]</scope>
    <source>
        <strain evidence="5">EC00605</strain>
    </source>
</reference>
<name>A0A4S3ZAV9_ECOLX</name>
<dbReference type="Pfam" id="PF06368">
    <property type="entry name" value="Met_asp_mut_E"/>
    <property type="match status" value="1"/>
</dbReference>
<evidence type="ECO:0000256" key="1">
    <source>
        <dbReference type="ARBA" id="ARBA00022628"/>
    </source>
</evidence>
<dbReference type="GO" id="GO:0050097">
    <property type="term" value="F:methylaspartate mutase activity"/>
    <property type="evidence" value="ECO:0007669"/>
    <property type="project" value="UniProtKB-UniRule"/>
</dbReference>
<feature type="binding site" evidence="4">
    <location>
        <position position="122"/>
    </location>
    <ligand>
        <name>adenosylcob(III)alamin</name>
        <dbReference type="ChEBI" id="CHEBI:18408"/>
    </ligand>
</feature>
<feature type="binding site" evidence="4">
    <location>
        <position position="99"/>
    </location>
    <ligand>
        <name>L-glutamate</name>
        <dbReference type="ChEBI" id="CHEBI:29985"/>
    </ligand>
</feature>
<dbReference type="AlphaFoldDB" id="A0A4S3ZAV9"/>
<reference evidence="5" key="2">
    <citation type="submission" date="2019-09" db="EMBL/GenBank/DDBJ databases">
        <authorList>
            <consortium name="NCBI Pathogen Detection Project"/>
        </authorList>
    </citation>
    <scope>NUCLEOTIDE SEQUENCE</scope>
    <source>
        <strain evidence="5">EC00605</strain>
    </source>
</reference>
<comment type="catalytic activity">
    <reaction evidence="4">
        <text>(2S,3S)-3-methyl-L-aspartate = L-glutamate</text>
        <dbReference type="Rhea" id="RHEA:12857"/>
        <dbReference type="ChEBI" id="CHEBI:29985"/>
        <dbReference type="ChEBI" id="CHEBI:58724"/>
        <dbReference type="EC" id="5.4.99.1"/>
    </reaction>
</comment>
<keyword evidence="3 4" id="KW-0170">Cobalt</keyword>
<accession>A0A4S3ZAV9</accession>
<dbReference type="Proteomes" id="UP000472856">
    <property type="component" value="Unassembled WGS sequence"/>
</dbReference>
<comment type="similarity">
    <text evidence="4">Belongs to the methylaspartate mutase GlmE subunit family.</text>
</comment>
<feature type="binding site" evidence="4">
    <location>
        <position position="179"/>
    </location>
    <ligand>
        <name>adenosylcob(III)alamin</name>
        <dbReference type="ChEBI" id="CHEBI:18408"/>
    </ligand>
</feature>
<dbReference type="EC" id="5.4.99.1" evidence="4"/>
<feature type="binding site" evidence="4">
    <location>
        <position position="170"/>
    </location>
    <ligand>
        <name>L-glutamate</name>
        <dbReference type="ChEBI" id="CHEBI:29985"/>
    </ligand>
</feature>
<dbReference type="GO" id="GO:0031419">
    <property type="term" value="F:cobalamin binding"/>
    <property type="evidence" value="ECO:0007669"/>
    <property type="project" value="UniProtKB-KW"/>
</dbReference>
<dbReference type="EMBL" id="DABGZR010000008">
    <property type="protein sequence ID" value="HAJ0996103.1"/>
    <property type="molecule type" value="Genomic_DNA"/>
</dbReference>
<dbReference type="GO" id="GO:0019553">
    <property type="term" value="P:L-glutamate catabolic process via L-citramalate"/>
    <property type="evidence" value="ECO:0007669"/>
    <property type="project" value="UniProtKB-UniRule"/>
</dbReference>
<feature type="binding site" evidence="4">
    <location>
        <position position="180"/>
    </location>
    <ligand>
        <name>L-glutamate</name>
        <dbReference type="ChEBI" id="CHEBI:29985"/>
    </ligand>
</feature>
<reference evidence="6 7" key="3">
    <citation type="submission" date="2020-02" db="EMBL/GenBank/DDBJ databases">
        <title>WGS of Carbapenem-Resistant Enterobacteriaceae.</title>
        <authorList>
            <person name="Tokajian S."/>
            <person name="El Chaar M."/>
            <person name="El Khoury M."/>
        </authorList>
    </citation>
    <scope>NUCLEOTIDE SEQUENCE [LARGE SCALE GENOMIC DNA]</scope>
    <source>
        <strain evidence="6 7">ECM_75</strain>
    </source>
</reference>
<protein>
    <recommendedName>
        <fullName evidence="4">Glutamate mutase epsilon subunit</fullName>
        <ecNumber evidence="4">5.4.99.1</ecNumber>
    </recommendedName>
    <alternativeName>
        <fullName evidence="4">Glutamate mutase E chain</fullName>
    </alternativeName>
    <alternativeName>
        <fullName evidence="4">Glutamate mutase large subunit</fullName>
    </alternativeName>
    <alternativeName>
        <fullName evidence="4">Methylaspartate mutase</fullName>
    </alternativeName>
</protein>
<feature type="binding site" evidence="4">
    <location>
        <position position="176"/>
    </location>
    <ligand>
        <name>L-glutamate</name>
        <dbReference type="ChEBI" id="CHEBI:29985"/>
    </ligand>
</feature>
<dbReference type="RefSeq" id="WP_023908812.1">
    <property type="nucleotide sequence ID" value="NZ_AP028869.1"/>
</dbReference>
<keyword evidence="1 4" id="KW-0846">Cobalamin</keyword>
<feature type="binding site" evidence="4">
    <location>
        <position position="333"/>
    </location>
    <ligand>
        <name>adenosylcob(III)alamin</name>
        <dbReference type="ChEBI" id="CHEBI:18408"/>
    </ligand>
</feature>
<dbReference type="Gene3D" id="3.20.20.240">
    <property type="entry name" value="Methylmalonyl-CoA mutase"/>
    <property type="match status" value="1"/>
</dbReference>
<comment type="function">
    <text evidence="4">Catalyzes the carbon skeleton rearrangement of L-glutamate to L-threo-3-methylaspartate ((2S,3S)-3-methylaspartate).</text>
</comment>
<dbReference type="InterPro" id="IPR014714">
    <property type="entry name" value="Glu_mut_E_C_dom_sf"/>
</dbReference>
<feature type="binding site" evidence="4">
    <location>
        <position position="296"/>
    </location>
    <ligand>
        <name>adenosylcob(III)alamin</name>
        <dbReference type="ChEBI" id="CHEBI:18408"/>
    </ligand>
</feature>
<dbReference type="PIRSF" id="PIRSF001495">
    <property type="entry name" value="Met_asp_mut_epsi"/>
    <property type="match status" value="1"/>
</dbReference>
<evidence type="ECO:0000256" key="4">
    <source>
        <dbReference type="HAMAP-Rule" id="MF_01923"/>
    </source>
</evidence>
<comment type="subunit">
    <text evidence="4">Heterotetramer composed of 2 epsilon subunits (GlmE) and 2 sigma subunits (GlmS). GlmE exists as a homodimer and GlmS as a monomer.</text>
</comment>
<dbReference type="NCBIfam" id="TIGR01503">
    <property type="entry name" value="MthylAspMut_E"/>
    <property type="match status" value="1"/>
</dbReference>
<keyword evidence="2 4" id="KW-0413">Isomerase</keyword>
<proteinExistence type="inferred from homology"/>
<evidence type="ECO:0000256" key="3">
    <source>
        <dbReference type="ARBA" id="ARBA00023285"/>
    </source>
</evidence>
<evidence type="ECO:0000313" key="6">
    <source>
        <dbReference type="EMBL" id="NGE87085.1"/>
    </source>
</evidence>
<dbReference type="SUPFAM" id="SSF51703">
    <property type="entry name" value="Cobalamin (vitamin B12)-dependent enzymes"/>
    <property type="match status" value="1"/>
</dbReference>
<gene>
    <name evidence="4" type="primary">glmE</name>
    <name evidence="6" type="ORF">G5603_02600</name>
    <name evidence="5" type="ORF">HL601_10845</name>
</gene>
<feature type="binding site" evidence="4">
    <location>
        <position position="67"/>
    </location>
    <ligand>
        <name>L-glutamate</name>
        <dbReference type="ChEBI" id="CHEBI:29985"/>
    </ligand>
</feature>
<feature type="binding site" evidence="4">
    <location>
        <begin position="148"/>
        <end position="149"/>
    </location>
    <ligand>
        <name>L-glutamate</name>
        <dbReference type="ChEBI" id="CHEBI:29985"/>
    </ligand>
</feature>
<comment type="pathway">
    <text evidence="4">Amino-acid degradation; L-glutamate degradation via mesaconate pathway; acetate and pyruvate from L-glutamate: step 1/4.</text>
</comment>
<dbReference type="UniPathway" id="UPA00561">
    <property type="reaction ID" value="UER00617"/>
</dbReference>
<feature type="binding site" evidence="4">
    <location>
        <position position="69"/>
    </location>
    <ligand>
        <name>adenosylcob(III)alamin</name>
        <dbReference type="ChEBI" id="CHEBI:18408"/>
    </ligand>
</feature>
<sequence length="481" mass="53147">MELRNKKLTHDEFMTERQQVLKTWETGKDVENFEDGVKYQQTIPEHKRFSLALLKADKEGKTLSQPRAGVALMDEHIELLKTLQEECDLLPSTIDAYTRLNRYEEAAVGIKKSIEAGTSKLNGLPVVNHGVAACRRLTETLQKPLQIRHGTPDARLLAEISMASGFTSYEGGGISYNIPYAKRVTLEKSIRDWQYCDRLMGMYEEHGIRINREPFGPLTGTLIPPFISHSIAIIEGLLALEQGVKSITVGYGQVGSLTQDVAAIQSLRELAHEYFQSYGYTDYELSTVFHQWMGGFPEDESKAFAIISWGAAVAGMSGATKVITKSPHEAWGIPTAAANIQGLKASRQMLNMVNEQKFPPCPAVELEIELIKSEVRAVLNKVFELGNGDIARGTVLAFESGVLDVPFAPAACNAGKILPVRDNTGAIRVLEAGAVPLPKDILDLRHDYVAERARFEGRQPTFQMVVDDINAVSHSKLIGRP</sequence>
<evidence type="ECO:0000313" key="5">
    <source>
        <dbReference type="EMBL" id="HAJ0996103.1"/>
    </source>
</evidence>
<comment type="cofactor">
    <cofactor evidence="4">
        <name>adenosylcob(III)alamin</name>
        <dbReference type="ChEBI" id="CHEBI:18408"/>
    </cofactor>
</comment>
<dbReference type="InterPro" id="IPR006396">
    <property type="entry name" value="Glu_mut_E"/>
</dbReference>